<keyword evidence="7" id="KW-1185">Reference proteome</keyword>
<proteinExistence type="inferred from homology"/>
<dbReference type="Pfam" id="PF14010">
    <property type="entry name" value="PEPcase_2"/>
    <property type="match status" value="1"/>
</dbReference>
<dbReference type="HAMAP" id="MF_01904">
    <property type="entry name" value="PEPcase_type2"/>
    <property type="match status" value="1"/>
</dbReference>
<dbReference type="EMBL" id="CAWVOH010000004">
    <property type="protein sequence ID" value="CAK8054871.1"/>
    <property type="molecule type" value="Genomic_DNA"/>
</dbReference>
<evidence type="ECO:0000313" key="6">
    <source>
        <dbReference type="EMBL" id="CAK8054871.1"/>
    </source>
</evidence>
<evidence type="ECO:0000313" key="7">
    <source>
        <dbReference type="Proteomes" id="UP001314241"/>
    </source>
</evidence>
<dbReference type="InterPro" id="IPR015813">
    <property type="entry name" value="Pyrv/PenolPyrv_kinase-like_dom"/>
</dbReference>
<keyword evidence="1 4" id="KW-0460">Magnesium</keyword>
<comment type="catalytic activity">
    <reaction evidence="4">
        <text>oxaloacetate + phosphate = phosphoenolpyruvate + hydrogencarbonate</text>
        <dbReference type="Rhea" id="RHEA:28370"/>
        <dbReference type="ChEBI" id="CHEBI:16452"/>
        <dbReference type="ChEBI" id="CHEBI:17544"/>
        <dbReference type="ChEBI" id="CHEBI:43474"/>
        <dbReference type="ChEBI" id="CHEBI:58702"/>
        <dbReference type="EC" id="4.1.1.31"/>
    </reaction>
</comment>
<sequence length="502" mass="57278">MERKIPNVMGTQHPDNAFKPFFKHREPFIPAGREVDEAFENFSTLGADEYMWDWEGKHADSSVIDRLYTRHYDYFKENPLGRDKFLTFRLPNIWEEKGYSLMQAMTTMLVAEDFAHDLGFEQRPLFEAILPMCQSADQLFEMEEKFAKLAHFKDDEFSQGYKNIDSLQMIPLFESFEAQLNAPEVLKNFVELYQKHFKRELPYVRVFLAGSDSALSNGFINSIIGNKLALTKLAEFSAESGLPVYPIAGTGSTIFRGGLSPYTVDRYLEEFPGLKTATIQSAFRYDFPLEEVVKPAIKKLKAGLQKNDFKPISSEDQDVLYDIAQQTAAEYHDTLDPLIVDMQPVFKAFPKRRDRRQHIGLIGYSRDVDGFDLPRAITFTGALYSMGVPPEVIGTGRVLKKLTPDQFKTLEKHYPNIRADFAQVLKFYSPAAMEVLLAANPAWKAVQDDVKALEELFNLQAGPSNADEERHAELAADLNRIGDTETRALLIERMAKLRRFLG</sequence>
<dbReference type="NCBIfam" id="TIGR02751">
    <property type="entry name" value="PEPCase_arch"/>
    <property type="match status" value="1"/>
</dbReference>
<evidence type="ECO:0000256" key="5">
    <source>
        <dbReference type="NCBIfam" id="TIGR02751"/>
    </source>
</evidence>
<organism evidence="6 7">
    <name type="scientific">Eupransor demetentiae</name>
    <dbReference type="NCBI Taxonomy" id="3109584"/>
    <lineage>
        <taxon>Bacteria</taxon>
        <taxon>Bacillati</taxon>
        <taxon>Bacillota</taxon>
        <taxon>Bacilli</taxon>
        <taxon>Lactobacillales</taxon>
        <taxon>Lactobacillaceae</taxon>
        <taxon>Eupransor</taxon>
    </lineage>
</organism>
<name>A0ABM9N6M9_9LACO</name>
<dbReference type="Proteomes" id="UP001314241">
    <property type="component" value="Unassembled WGS sequence"/>
</dbReference>
<gene>
    <name evidence="4" type="primary">ppcA</name>
    <name evidence="6" type="ORF">R54876_GBNLAHCA_01454</name>
</gene>
<dbReference type="PIRSF" id="PIRSF006677">
    <property type="entry name" value="UCP006677"/>
    <property type="match status" value="1"/>
</dbReference>
<comment type="similarity">
    <text evidence="4">Belongs to the PEPCase type 2 family.</text>
</comment>
<dbReference type="GO" id="GO:0008964">
    <property type="term" value="F:phosphoenolpyruvate carboxylase activity"/>
    <property type="evidence" value="ECO:0007669"/>
    <property type="project" value="UniProtKB-EC"/>
</dbReference>
<evidence type="ECO:0000256" key="1">
    <source>
        <dbReference type="ARBA" id="ARBA00022842"/>
    </source>
</evidence>
<keyword evidence="3 4" id="KW-0120">Carbon dioxide fixation</keyword>
<comment type="function">
    <text evidence="4">Catalyzes the irreversible beta-carboxylation of phosphoenolpyruvate (PEP) to form oxaloacetate (OAA), a four-carbon dicarboxylic acid source for the tricarboxylic acid cycle.</text>
</comment>
<dbReference type="RefSeq" id="WP_349642417.1">
    <property type="nucleotide sequence ID" value="NZ_CAWVOH010000004.1"/>
</dbReference>
<reference evidence="6 7" key="1">
    <citation type="submission" date="2024-01" db="EMBL/GenBank/DDBJ databases">
        <authorList>
            <person name="Botero Cardona J."/>
        </authorList>
    </citation>
    <scope>NUCLEOTIDE SEQUENCE [LARGE SCALE GENOMIC DNA]</scope>
    <source>
        <strain evidence="6 7">LMG 33000</strain>
    </source>
</reference>
<comment type="subunit">
    <text evidence="4">Homotetramer.</text>
</comment>
<evidence type="ECO:0000256" key="3">
    <source>
        <dbReference type="ARBA" id="ARBA00023300"/>
    </source>
</evidence>
<dbReference type="SUPFAM" id="SSF51621">
    <property type="entry name" value="Phosphoenolpyruvate/pyruvate domain"/>
    <property type="match status" value="1"/>
</dbReference>
<evidence type="ECO:0000256" key="4">
    <source>
        <dbReference type="HAMAP-Rule" id="MF_01904"/>
    </source>
</evidence>
<comment type="caution">
    <text evidence="6">The sequence shown here is derived from an EMBL/GenBank/DDBJ whole genome shotgun (WGS) entry which is preliminary data.</text>
</comment>
<comment type="cofactor">
    <cofactor evidence="4">
        <name>Mg(2+)</name>
        <dbReference type="ChEBI" id="CHEBI:18420"/>
    </cofactor>
</comment>
<keyword evidence="2 4" id="KW-0456">Lyase</keyword>
<evidence type="ECO:0000256" key="2">
    <source>
        <dbReference type="ARBA" id="ARBA00023239"/>
    </source>
</evidence>
<dbReference type="EC" id="4.1.1.31" evidence="4 5"/>
<protein>
    <recommendedName>
        <fullName evidence="4 5">Phosphoenolpyruvate carboxylase</fullName>
        <shortName evidence="4">PEPC</shortName>
        <shortName evidence="4">PEPCase</shortName>
        <ecNumber evidence="4 5">4.1.1.31</ecNumber>
    </recommendedName>
</protein>
<accession>A0ABM9N6M9</accession>
<dbReference type="InterPro" id="IPR007566">
    <property type="entry name" value="PEP_COase_arc-type"/>
</dbReference>